<evidence type="ECO:0000256" key="3">
    <source>
        <dbReference type="ARBA" id="ARBA00022729"/>
    </source>
</evidence>
<dbReference type="AlphaFoldDB" id="A0A2K1KI98"/>
<comment type="subcellular location">
    <subcellularLocation>
        <location evidence="1">Endomembrane system</location>
        <topology evidence="1">Multi-pass membrane protein</topology>
    </subcellularLocation>
</comment>
<dbReference type="PANTHER" id="PTHR31769">
    <property type="entry name" value="OS07G0462200 PROTEIN-RELATED"/>
    <property type="match status" value="1"/>
</dbReference>
<keyword evidence="2 7" id="KW-0812">Transmembrane</keyword>
<proteinExistence type="inferred from homology"/>
<keyword evidence="4 7" id="KW-1133">Transmembrane helix</keyword>
<accession>A0A2K1KI98</accession>
<dbReference type="OMA" id="FIMCWVT"/>
<reference evidence="9" key="3">
    <citation type="submission" date="2020-12" db="UniProtKB">
        <authorList>
            <consortium name="EnsemblPlants"/>
        </authorList>
    </citation>
    <scope>IDENTIFICATION</scope>
</reference>
<dbReference type="GO" id="GO:0012505">
    <property type="term" value="C:endomembrane system"/>
    <property type="evidence" value="ECO:0007669"/>
    <property type="project" value="UniProtKB-SubCell"/>
</dbReference>
<gene>
    <name evidence="9" type="primary">LOC112282485</name>
    <name evidence="8" type="ORF">PHYPA_007173</name>
</gene>
<dbReference type="RefSeq" id="XP_024375878.1">
    <property type="nucleotide sequence ID" value="XM_024520110.2"/>
</dbReference>
<evidence type="ECO:0000256" key="6">
    <source>
        <dbReference type="ARBA" id="ARBA00029467"/>
    </source>
</evidence>
<keyword evidence="3" id="KW-0732">Signal</keyword>
<evidence type="ECO:0000256" key="1">
    <source>
        <dbReference type="ARBA" id="ARBA00004127"/>
    </source>
</evidence>
<dbReference type="PaxDb" id="3218-PP1S72_280V6.1"/>
<dbReference type="KEGG" id="ppp:112282485"/>
<dbReference type="EMBL" id="ABEU02000005">
    <property type="protein sequence ID" value="PNR53498.1"/>
    <property type="molecule type" value="Genomic_DNA"/>
</dbReference>
<protein>
    <submittedName>
        <fullName evidence="8 9">Uncharacterized protein</fullName>
    </submittedName>
</protein>
<feature type="transmembrane region" description="Helical" evidence="7">
    <location>
        <begin position="144"/>
        <end position="166"/>
    </location>
</feature>
<feature type="transmembrane region" description="Helical" evidence="7">
    <location>
        <begin position="57"/>
        <end position="79"/>
    </location>
</feature>
<dbReference type="InterPro" id="IPR009606">
    <property type="entry name" value="DEAL/Modifying_wall_lignin1/2"/>
</dbReference>
<dbReference type="Gramene" id="Pp3c5_3140V3.1">
    <property type="protein sequence ID" value="Pp3c5_3140V3.1"/>
    <property type="gene ID" value="Pp3c5_3140"/>
</dbReference>
<dbReference type="Pfam" id="PF06749">
    <property type="entry name" value="DUF1218"/>
    <property type="match status" value="1"/>
</dbReference>
<feature type="transmembrane region" description="Helical" evidence="7">
    <location>
        <begin position="91"/>
        <end position="112"/>
    </location>
</feature>
<sequence length="202" mass="21698">MARLSWPVLGGVLFCDILAFILAVAAMSKRSKAAPTYAEPGYLTCGYTKDTSTGLAATAFVFLLFAQVFVTIVTGCSCCGKTNSKQGCGRICAILLLVSSWITFTIAEIFLLTGAVVNNIRTEGQIDVGVTTQDEAHCAQTKKAIFAVGAVFTFFAMVFNIAYYVVQVSSENKDQQWNSYRADEGYSAHEGGGIGMTGFERL</sequence>
<dbReference type="Gramene" id="Pp3c5_3140V3.2">
    <property type="protein sequence ID" value="Pp3c5_3140V3.2"/>
    <property type="gene ID" value="Pp3c5_3140"/>
</dbReference>
<dbReference type="Proteomes" id="UP000006727">
    <property type="component" value="Chromosome 5"/>
</dbReference>
<evidence type="ECO:0000313" key="10">
    <source>
        <dbReference type="Proteomes" id="UP000006727"/>
    </source>
</evidence>
<comment type="similarity">
    <text evidence="6">Belongs to the DESIGUAL family.</text>
</comment>
<dbReference type="GeneID" id="112282485"/>
<reference evidence="8 10" key="2">
    <citation type="journal article" date="2018" name="Plant J.">
        <title>The Physcomitrella patens chromosome-scale assembly reveals moss genome structure and evolution.</title>
        <authorList>
            <person name="Lang D."/>
            <person name="Ullrich K.K."/>
            <person name="Murat F."/>
            <person name="Fuchs J."/>
            <person name="Jenkins J."/>
            <person name="Haas F.B."/>
            <person name="Piednoel M."/>
            <person name="Gundlach H."/>
            <person name="Van Bel M."/>
            <person name="Meyberg R."/>
            <person name="Vives C."/>
            <person name="Morata J."/>
            <person name="Symeonidi A."/>
            <person name="Hiss M."/>
            <person name="Muchero W."/>
            <person name="Kamisugi Y."/>
            <person name="Saleh O."/>
            <person name="Blanc G."/>
            <person name="Decker E.L."/>
            <person name="van Gessel N."/>
            <person name="Grimwood J."/>
            <person name="Hayes R.D."/>
            <person name="Graham S.W."/>
            <person name="Gunter L.E."/>
            <person name="McDaniel S.F."/>
            <person name="Hoernstein S.N.W."/>
            <person name="Larsson A."/>
            <person name="Li F.W."/>
            <person name="Perroud P.F."/>
            <person name="Phillips J."/>
            <person name="Ranjan P."/>
            <person name="Rokshar D.S."/>
            <person name="Rothfels C.J."/>
            <person name="Schneider L."/>
            <person name="Shu S."/>
            <person name="Stevenson D.W."/>
            <person name="Thummler F."/>
            <person name="Tillich M."/>
            <person name="Villarreal Aguilar J.C."/>
            <person name="Widiez T."/>
            <person name="Wong G.K."/>
            <person name="Wymore A."/>
            <person name="Zhang Y."/>
            <person name="Zimmer A.D."/>
            <person name="Quatrano R.S."/>
            <person name="Mayer K.F.X."/>
            <person name="Goodstein D."/>
            <person name="Casacuberta J.M."/>
            <person name="Vandepoele K."/>
            <person name="Reski R."/>
            <person name="Cuming A.C."/>
            <person name="Tuskan G.A."/>
            <person name="Maumus F."/>
            <person name="Salse J."/>
            <person name="Schmutz J."/>
            <person name="Rensing S.A."/>
        </authorList>
    </citation>
    <scope>NUCLEOTIDE SEQUENCE [LARGE SCALE GENOMIC DNA]</scope>
    <source>
        <strain evidence="9 10">cv. Gransden 2004</strain>
    </source>
</reference>
<keyword evidence="10" id="KW-1185">Reference proteome</keyword>
<evidence type="ECO:0000313" key="9">
    <source>
        <dbReference type="EnsemblPlants" id="Pp3c5_3140V3.1"/>
    </source>
</evidence>
<organism evidence="8">
    <name type="scientific">Physcomitrium patens</name>
    <name type="common">Spreading-leaved earth moss</name>
    <name type="synonym">Physcomitrella patens</name>
    <dbReference type="NCBI Taxonomy" id="3218"/>
    <lineage>
        <taxon>Eukaryota</taxon>
        <taxon>Viridiplantae</taxon>
        <taxon>Streptophyta</taxon>
        <taxon>Embryophyta</taxon>
        <taxon>Bryophyta</taxon>
        <taxon>Bryophytina</taxon>
        <taxon>Bryopsida</taxon>
        <taxon>Funariidae</taxon>
        <taxon>Funariales</taxon>
        <taxon>Funariaceae</taxon>
        <taxon>Physcomitrium</taxon>
    </lineage>
</organism>
<dbReference type="InterPro" id="IPR052222">
    <property type="entry name" value="DESIGUAL"/>
</dbReference>
<evidence type="ECO:0000256" key="7">
    <source>
        <dbReference type="SAM" id="Phobius"/>
    </source>
</evidence>
<reference evidence="8 10" key="1">
    <citation type="journal article" date="2008" name="Science">
        <title>The Physcomitrella genome reveals evolutionary insights into the conquest of land by plants.</title>
        <authorList>
            <person name="Rensing S."/>
            <person name="Lang D."/>
            <person name="Zimmer A."/>
            <person name="Terry A."/>
            <person name="Salamov A."/>
            <person name="Shapiro H."/>
            <person name="Nishiyama T."/>
            <person name="Perroud P.-F."/>
            <person name="Lindquist E."/>
            <person name="Kamisugi Y."/>
            <person name="Tanahashi T."/>
            <person name="Sakakibara K."/>
            <person name="Fujita T."/>
            <person name="Oishi K."/>
            <person name="Shin-I T."/>
            <person name="Kuroki Y."/>
            <person name="Toyoda A."/>
            <person name="Suzuki Y."/>
            <person name="Hashimoto A."/>
            <person name="Yamaguchi K."/>
            <person name="Sugano A."/>
            <person name="Kohara Y."/>
            <person name="Fujiyama A."/>
            <person name="Anterola A."/>
            <person name="Aoki S."/>
            <person name="Ashton N."/>
            <person name="Barbazuk W.B."/>
            <person name="Barker E."/>
            <person name="Bennetzen J."/>
            <person name="Bezanilla M."/>
            <person name="Blankenship R."/>
            <person name="Cho S.H."/>
            <person name="Dutcher S."/>
            <person name="Estelle M."/>
            <person name="Fawcett J.A."/>
            <person name="Gundlach H."/>
            <person name="Hanada K."/>
            <person name="Heyl A."/>
            <person name="Hicks K.A."/>
            <person name="Hugh J."/>
            <person name="Lohr M."/>
            <person name="Mayer K."/>
            <person name="Melkozernov A."/>
            <person name="Murata T."/>
            <person name="Nelson D."/>
            <person name="Pils B."/>
            <person name="Prigge M."/>
            <person name="Reiss B."/>
            <person name="Renner T."/>
            <person name="Rombauts S."/>
            <person name="Rushton P."/>
            <person name="Sanderfoot A."/>
            <person name="Schween G."/>
            <person name="Shiu S.-H."/>
            <person name="Stueber K."/>
            <person name="Theodoulou F.L."/>
            <person name="Tu H."/>
            <person name="Van de Peer Y."/>
            <person name="Verrier P.J."/>
            <person name="Waters E."/>
            <person name="Wood A."/>
            <person name="Yang L."/>
            <person name="Cove D."/>
            <person name="Cuming A."/>
            <person name="Hasebe M."/>
            <person name="Lucas S."/>
            <person name="Mishler D.B."/>
            <person name="Reski R."/>
            <person name="Grigoriev I."/>
            <person name="Quatrano R.S."/>
            <person name="Boore J.L."/>
        </authorList>
    </citation>
    <scope>NUCLEOTIDE SEQUENCE [LARGE SCALE GENOMIC DNA]</scope>
    <source>
        <strain evidence="9 10">cv. Gransden 2004</strain>
    </source>
</reference>
<evidence type="ECO:0000256" key="4">
    <source>
        <dbReference type="ARBA" id="ARBA00022989"/>
    </source>
</evidence>
<evidence type="ECO:0000256" key="2">
    <source>
        <dbReference type="ARBA" id="ARBA00022692"/>
    </source>
</evidence>
<dbReference type="EnsemblPlants" id="Pp3c5_3140V3.1">
    <property type="protein sequence ID" value="Pp3c5_3140V3.1"/>
    <property type="gene ID" value="Pp3c5_3140"/>
</dbReference>
<name>A0A2K1KI98_PHYPA</name>
<dbReference type="OrthoDB" id="2015495at2759"/>
<evidence type="ECO:0000256" key="5">
    <source>
        <dbReference type="ARBA" id="ARBA00023136"/>
    </source>
</evidence>
<evidence type="ECO:0000313" key="8">
    <source>
        <dbReference type="EMBL" id="PNR53498.1"/>
    </source>
</evidence>
<keyword evidence="5 7" id="KW-0472">Membrane</keyword>
<dbReference type="EnsemblPlants" id="Pp3c5_3140V3.2">
    <property type="protein sequence ID" value="Pp3c5_3140V3.2"/>
    <property type="gene ID" value="Pp3c5_3140"/>
</dbReference>